<dbReference type="InterPro" id="IPR050858">
    <property type="entry name" value="Mal-CoA-ACP_Trans/PKS_FabD"/>
</dbReference>
<protein>
    <recommendedName>
        <fullName evidence="1">[acyl-carrier-protein] S-malonyltransferase</fullName>
        <ecNumber evidence="1">2.3.1.39</ecNumber>
    </recommendedName>
</protein>
<feature type="domain" description="Malonyl-CoA:ACP transacylase (MAT)" evidence="6">
    <location>
        <begin position="5"/>
        <end position="304"/>
    </location>
</feature>
<dbReference type="OrthoDB" id="9808564at2"/>
<comment type="catalytic activity">
    <reaction evidence="4">
        <text>holo-[ACP] + malonyl-CoA = malonyl-[ACP] + CoA</text>
        <dbReference type="Rhea" id="RHEA:41792"/>
        <dbReference type="Rhea" id="RHEA-COMP:9623"/>
        <dbReference type="Rhea" id="RHEA-COMP:9685"/>
        <dbReference type="ChEBI" id="CHEBI:57287"/>
        <dbReference type="ChEBI" id="CHEBI:57384"/>
        <dbReference type="ChEBI" id="CHEBI:64479"/>
        <dbReference type="ChEBI" id="CHEBI:78449"/>
        <dbReference type="EC" id="2.3.1.39"/>
    </reaction>
</comment>
<evidence type="ECO:0000256" key="5">
    <source>
        <dbReference type="SAM" id="MobiDB-lite"/>
    </source>
</evidence>
<dbReference type="PANTHER" id="PTHR42681:SF1">
    <property type="entry name" value="MALONYL-COA-ACYL CARRIER PROTEIN TRANSACYLASE, MITOCHONDRIAL"/>
    <property type="match status" value="1"/>
</dbReference>
<dbReference type="SUPFAM" id="SSF52151">
    <property type="entry name" value="FabD/lysophospholipase-like"/>
    <property type="match status" value="1"/>
</dbReference>
<dbReference type="GO" id="GO:0005829">
    <property type="term" value="C:cytosol"/>
    <property type="evidence" value="ECO:0007669"/>
    <property type="project" value="TreeGrafter"/>
</dbReference>
<dbReference type="Gene3D" id="3.30.70.250">
    <property type="entry name" value="Malonyl-CoA ACP transacylase, ACP-binding"/>
    <property type="match status" value="1"/>
</dbReference>
<feature type="region of interest" description="Disordered" evidence="5">
    <location>
        <begin position="283"/>
        <end position="315"/>
    </location>
</feature>
<keyword evidence="8" id="KW-1185">Reference proteome</keyword>
<dbReference type="RefSeq" id="WP_144407677.1">
    <property type="nucleotide sequence ID" value="NZ_CP007142.1"/>
</dbReference>
<organism evidence="7 8">
    <name type="scientific">Gynuella sunshinyii YC6258</name>
    <dbReference type="NCBI Taxonomy" id="1445510"/>
    <lineage>
        <taxon>Bacteria</taxon>
        <taxon>Pseudomonadati</taxon>
        <taxon>Pseudomonadota</taxon>
        <taxon>Gammaproteobacteria</taxon>
        <taxon>Oceanospirillales</taxon>
        <taxon>Saccharospirillaceae</taxon>
        <taxon>Gynuella</taxon>
    </lineage>
</organism>
<evidence type="ECO:0000256" key="1">
    <source>
        <dbReference type="ARBA" id="ARBA00013258"/>
    </source>
</evidence>
<dbReference type="GO" id="GO:0004314">
    <property type="term" value="F:[acyl-carrier-protein] S-malonyltransferase activity"/>
    <property type="evidence" value="ECO:0007669"/>
    <property type="project" value="UniProtKB-EC"/>
</dbReference>
<dbReference type="PANTHER" id="PTHR42681">
    <property type="entry name" value="MALONYL-COA-ACYL CARRIER PROTEIN TRANSACYLASE, MITOCHONDRIAL"/>
    <property type="match status" value="1"/>
</dbReference>
<dbReference type="InterPro" id="IPR001227">
    <property type="entry name" value="Ac_transferase_dom_sf"/>
</dbReference>
<dbReference type="KEGG" id="gsn:YC6258_03664"/>
<dbReference type="Proteomes" id="UP000032266">
    <property type="component" value="Chromosome"/>
</dbReference>
<dbReference type="EC" id="2.3.1.39" evidence="1"/>
<dbReference type="PATRIC" id="fig|1445510.3.peg.3637"/>
<dbReference type="HOGENOM" id="CLU_030558_1_3_6"/>
<gene>
    <name evidence="7" type="ORF">YC6258_03664</name>
</gene>
<dbReference type="InterPro" id="IPR004410">
    <property type="entry name" value="Malonyl_CoA-ACP_transAc_FabD"/>
</dbReference>
<dbReference type="AlphaFoldDB" id="A0A0C5V8J6"/>
<dbReference type="Gene3D" id="3.40.366.10">
    <property type="entry name" value="Malonyl-Coenzyme A Acyl Carrier Protein, domain 2"/>
    <property type="match status" value="1"/>
</dbReference>
<evidence type="ECO:0000313" key="7">
    <source>
        <dbReference type="EMBL" id="AJQ95700.1"/>
    </source>
</evidence>
<accession>A0A0C5V8J6</accession>
<proteinExistence type="predicted"/>
<evidence type="ECO:0000313" key="8">
    <source>
        <dbReference type="Proteomes" id="UP000032266"/>
    </source>
</evidence>
<evidence type="ECO:0000259" key="6">
    <source>
        <dbReference type="SMART" id="SM00827"/>
    </source>
</evidence>
<keyword evidence="3 7" id="KW-0012">Acyltransferase</keyword>
<evidence type="ECO:0000256" key="2">
    <source>
        <dbReference type="ARBA" id="ARBA00022679"/>
    </source>
</evidence>
<dbReference type="InterPro" id="IPR016036">
    <property type="entry name" value="Malonyl_transacylase_ACP-bd"/>
</dbReference>
<evidence type="ECO:0000256" key="4">
    <source>
        <dbReference type="ARBA" id="ARBA00048462"/>
    </source>
</evidence>
<dbReference type="SUPFAM" id="SSF55048">
    <property type="entry name" value="Probable ACP-binding domain of malonyl-CoA ACP transacylase"/>
    <property type="match status" value="1"/>
</dbReference>
<dbReference type="STRING" id="1445510.YC6258_03664"/>
<dbReference type="SMART" id="SM00827">
    <property type="entry name" value="PKS_AT"/>
    <property type="match status" value="1"/>
</dbReference>
<keyword evidence="2 7" id="KW-0808">Transferase</keyword>
<dbReference type="InterPro" id="IPR016035">
    <property type="entry name" value="Acyl_Trfase/lysoPLipase"/>
</dbReference>
<reference evidence="7 8" key="1">
    <citation type="submission" date="2014-01" db="EMBL/GenBank/DDBJ databases">
        <title>Full genme sequencing of cellulolytic bacterium Gynuella sunshinyii YC6258T gen. nov., sp. nov.</title>
        <authorList>
            <person name="Khan H."/>
            <person name="Chung E.J."/>
            <person name="Chung Y.R."/>
        </authorList>
    </citation>
    <scope>NUCLEOTIDE SEQUENCE [LARGE SCALE GENOMIC DNA]</scope>
    <source>
        <strain evidence="7 8">YC6258</strain>
    </source>
</reference>
<dbReference type="Pfam" id="PF00698">
    <property type="entry name" value="Acyl_transf_1"/>
    <property type="match status" value="1"/>
</dbReference>
<dbReference type="NCBIfam" id="TIGR00128">
    <property type="entry name" value="fabD"/>
    <property type="match status" value="1"/>
</dbReference>
<dbReference type="InterPro" id="IPR014043">
    <property type="entry name" value="Acyl_transferase_dom"/>
</dbReference>
<sequence>MKTFVFPGQGSQAKGMGGNLFDEFKDLVDKADAILGFSIKQLCLEDPNKELNKTQFTQPALYVVNALSYYKKISETGQKPDFVAGHSLGEFNALLAAECFDFETGLKLVKKRGELMSQVSDGGMAAVLNVKEEDIKAKLAGAGLDSIDLANFNTYAQIVISGPKQDILKAADLFNSYHPLNTSGAFHSRYMMPVKEQFASYLKEFSFSNQTIPVISNVTAQPYQNDKIHENLANQLVSCVRWADSIRYLIGQKNGTPMEFEEIGHGTVLTRIISKVKDEVKDMPSVETSKAQPDPVAPPQETKPTNTSKSDNHNQAEQKVLEWNKKYPVGTKVKSTVMDYDNLETRTEAMVLFGHRAAVYMKDYNGYFDLDEVVPV</sequence>
<dbReference type="EMBL" id="CP007142">
    <property type="protein sequence ID" value="AJQ95700.1"/>
    <property type="molecule type" value="Genomic_DNA"/>
</dbReference>
<name>A0A0C5V8J6_9GAMM</name>
<evidence type="ECO:0000256" key="3">
    <source>
        <dbReference type="ARBA" id="ARBA00023315"/>
    </source>
</evidence>
<dbReference type="GO" id="GO:0006633">
    <property type="term" value="P:fatty acid biosynthetic process"/>
    <property type="evidence" value="ECO:0007669"/>
    <property type="project" value="TreeGrafter"/>
</dbReference>